<evidence type="ECO:0000313" key="2">
    <source>
        <dbReference type="EMBL" id="MDR5711417.1"/>
    </source>
</evidence>
<dbReference type="EMBL" id="JAVKGT010000008">
    <property type="protein sequence ID" value="MDR5711417.1"/>
    <property type="molecule type" value="Genomic_DNA"/>
</dbReference>
<gene>
    <name evidence="2" type="ORF">RH857_04615</name>
</gene>
<feature type="region of interest" description="Disordered" evidence="1">
    <location>
        <begin position="1"/>
        <end position="21"/>
    </location>
</feature>
<comment type="caution">
    <text evidence="2">The sequence shown here is derived from an EMBL/GenBank/DDBJ whole genome shotgun (WGS) entry which is preliminary data.</text>
</comment>
<organism evidence="2 3">
    <name type="scientific">Nesterenkonia flava</name>
    <dbReference type="NCBI Taxonomy" id="469799"/>
    <lineage>
        <taxon>Bacteria</taxon>
        <taxon>Bacillati</taxon>
        <taxon>Actinomycetota</taxon>
        <taxon>Actinomycetes</taxon>
        <taxon>Micrococcales</taxon>
        <taxon>Micrococcaceae</taxon>
        <taxon>Nesterenkonia</taxon>
    </lineage>
</organism>
<reference evidence="3" key="1">
    <citation type="submission" date="2023-07" db="EMBL/GenBank/DDBJ databases">
        <title>Description of three actinobacteria isolated from air of manufacturing shop in a pharmaceutical factory.</title>
        <authorList>
            <person name="Zhang D.-F."/>
        </authorList>
    </citation>
    <scope>NUCLEOTIDE SEQUENCE [LARGE SCALE GENOMIC DNA]</scope>
    <source>
        <strain evidence="3">CCTCC AB 207010</strain>
    </source>
</reference>
<feature type="compositionally biased region" description="Basic and acidic residues" evidence="1">
    <location>
        <begin position="1"/>
        <end position="19"/>
    </location>
</feature>
<proteinExistence type="predicted"/>
<protein>
    <submittedName>
        <fullName evidence="2">Uncharacterized protein</fullName>
    </submittedName>
</protein>
<dbReference type="Proteomes" id="UP001260872">
    <property type="component" value="Unassembled WGS sequence"/>
</dbReference>
<keyword evidence="3" id="KW-1185">Reference proteome</keyword>
<dbReference type="RefSeq" id="WP_310536799.1">
    <property type="nucleotide sequence ID" value="NZ_BAAAOC010000022.1"/>
</dbReference>
<evidence type="ECO:0000313" key="3">
    <source>
        <dbReference type="Proteomes" id="UP001260872"/>
    </source>
</evidence>
<sequence length="44" mass="5201">MAPSDVDRIFSDAPGERRGTTGWGEYRAYWGYEDRWEVRFVAED</sequence>
<accession>A0ABU1FRX4</accession>
<evidence type="ECO:0000256" key="1">
    <source>
        <dbReference type="SAM" id="MobiDB-lite"/>
    </source>
</evidence>
<name>A0ABU1FRX4_9MICC</name>